<accession>B6HR63</accession>
<keyword evidence="2" id="KW-1185">Reference proteome</keyword>
<dbReference type="HOGENOM" id="CLU_1448171_0_0_1"/>
<dbReference type="Proteomes" id="UP000000724">
    <property type="component" value="Contig Pc00c22"/>
</dbReference>
<name>B6HR63_PENRW</name>
<dbReference type="VEuPathDB" id="FungiDB:PCH_Pc22g20540"/>
<dbReference type="AlphaFoldDB" id="B6HR63"/>
<dbReference type="EMBL" id="AM920437">
    <property type="protein sequence ID" value="CAP99342.1"/>
    <property type="molecule type" value="Genomic_DNA"/>
</dbReference>
<organism evidence="1 2">
    <name type="scientific">Penicillium rubens (strain ATCC 28089 / DSM 1075 / NRRL 1951 / Wisconsin 54-1255)</name>
    <name type="common">Penicillium chrysogenum</name>
    <dbReference type="NCBI Taxonomy" id="500485"/>
    <lineage>
        <taxon>Eukaryota</taxon>
        <taxon>Fungi</taxon>
        <taxon>Dikarya</taxon>
        <taxon>Ascomycota</taxon>
        <taxon>Pezizomycotina</taxon>
        <taxon>Eurotiomycetes</taxon>
        <taxon>Eurotiomycetidae</taxon>
        <taxon>Eurotiales</taxon>
        <taxon>Aspergillaceae</taxon>
        <taxon>Penicillium</taxon>
        <taxon>Penicillium chrysogenum species complex</taxon>
    </lineage>
</organism>
<sequence>MPHRRGYYHAHLSRGYAQFEQSSQVNLKTGWQRLLEWLETRPMSGIDEGYEYETQGNSTSLCAEILFHFKRVHRMMSANYARFHAYMYIILQGRTRNLKSNFELGFIARLPSANAKQATGTLMRKCTGSSILPRHSPRCNGADTGKSGASSFLFLFTPFYSFKHMPFHFVCRYATLAEDGPEFEAVR</sequence>
<reference evidence="1 2" key="1">
    <citation type="journal article" date="2008" name="Nat. Biotechnol.">
        <title>Genome sequencing and analysis of the filamentous fungus Penicillium chrysogenum.</title>
        <authorList>
            <person name="van den Berg M.A."/>
            <person name="Albang R."/>
            <person name="Albermann K."/>
            <person name="Badger J.H."/>
            <person name="Daran J.-M."/>
            <person name="Driessen A.J.M."/>
            <person name="Garcia-Estrada C."/>
            <person name="Fedorova N.D."/>
            <person name="Harris D.M."/>
            <person name="Heijne W.H.M."/>
            <person name="Joardar V.S."/>
            <person name="Kiel J.A.K.W."/>
            <person name="Kovalchuk A."/>
            <person name="Martin J.F."/>
            <person name="Nierman W.C."/>
            <person name="Nijland J.G."/>
            <person name="Pronk J.T."/>
            <person name="Roubos J.A."/>
            <person name="van der Klei I.J."/>
            <person name="van Peij N.N.M.E."/>
            <person name="Veenhuis M."/>
            <person name="von Doehren H."/>
            <person name="Wagner C."/>
            <person name="Wortman J.R."/>
            <person name="Bovenberg R.A.L."/>
        </authorList>
    </citation>
    <scope>NUCLEOTIDE SEQUENCE [LARGE SCALE GENOMIC DNA]</scope>
    <source>
        <strain evidence="2">ATCC 28089 / DSM 1075 / NRRL 1951 / Wisconsin 54-1255</strain>
    </source>
</reference>
<gene>
    <name evidence="1" type="ORF">Pc22g20540</name>
    <name evidence="1" type="ORF">PCH_Pc22g20540</name>
</gene>
<protein>
    <submittedName>
        <fullName evidence="1">Uncharacterized protein</fullName>
    </submittedName>
</protein>
<proteinExistence type="predicted"/>
<evidence type="ECO:0000313" key="2">
    <source>
        <dbReference type="Proteomes" id="UP000000724"/>
    </source>
</evidence>
<evidence type="ECO:0000313" key="1">
    <source>
        <dbReference type="EMBL" id="CAP99342.1"/>
    </source>
</evidence>